<dbReference type="InterPro" id="IPR023827">
    <property type="entry name" value="Peptidase_S8_Asp-AS"/>
</dbReference>
<dbReference type="GO" id="GO:0006508">
    <property type="term" value="P:proteolysis"/>
    <property type="evidence" value="ECO:0007669"/>
    <property type="project" value="UniProtKB-KW"/>
</dbReference>
<reference evidence="10" key="2">
    <citation type="submission" date="2021-01" db="EMBL/GenBank/DDBJ databases">
        <authorList>
            <person name="Schikora-Tamarit M.A."/>
        </authorList>
    </citation>
    <scope>NUCLEOTIDE SEQUENCE</scope>
    <source>
        <strain evidence="10">NCAIM Y.01608</strain>
    </source>
</reference>
<feature type="active site" description="Charge relay system" evidence="5">
    <location>
        <position position="147"/>
    </location>
</feature>
<dbReference type="GO" id="GO:0004252">
    <property type="term" value="F:serine-type endopeptidase activity"/>
    <property type="evidence" value="ECO:0007669"/>
    <property type="project" value="UniProtKB-UniRule"/>
</dbReference>
<dbReference type="PANTHER" id="PTHR43806:SF13">
    <property type="entry name" value="SUBTILASE-TYPE PROTEINASE RRT12"/>
    <property type="match status" value="1"/>
</dbReference>
<dbReference type="SUPFAM" id="SSF54897">
    <property type="entry name" value="Protease propeptides/inhibitors"/>
    <property type="match status" value="1"/>
</dbReference>
<dbReference type="Gene3D" id="3.40.50.200">
    <property type="entry name" value="Peptidase S8/S53 domain"/>
    <property type="match status" value="1"/>
</dbReference>
<dbReference type="InterPro" id="IPR034193">
    <property type="entry name" value="PCSK9_ProteinaseK-like"/>
</dbReference>
<dbReference type="Pfam" id="PF00082">
    <property type="entry name" value="Peptidase_S8"/>
    <property type="match status" value="1"/>
</dbReference>
<name>A0A9P8PM01_9ASCO</name>
<dbReference type="PROSITE" id="PS00136">
    <property type="entry name" value="SUBTILASE_ASP"/>
    <property type="match status" value="1"/>
</dbReference>
<dbReference type="PROSITE" id="PS00138">
    <property type="entry name" value="SUBTILASE_SER"/>
    <property type="match status" value="1"/>
</dbReference>
<feature type="domain" description="Inhibitor I9" evidence="9">
    <location>
        <begin position="30"/>
        <end position="100"/>
    </location>
</feature>
<comment type="similarity">
    <text evidence="1 5 6">Belongs to the peptidase S8 family.</text>
</comment>
<reference evidence="10" key="1">
    <citation type="journal article" date="2021" name="Open Biol.">
        <title>Shared evolutionary footprints suggest mitochondrial oxidative damage underlies multiple complex I losses in fungi.</title>
        <authorList>
            <person name="Schikora-Tamarit M.A."/>
            <person name="Marcet-Houben M."/>
            <person name="Nosek J."/>
            <person name="Gabaldon T."/>
        </authorList>
    </citation>
    <scope>NUCLEOTIDE SEQUENCE</scope>
    <source>
        <strain evidence="10">NCAIM Y.01608</strain>
    </source>
</reference>
<evidence type="ECO:0000256" key="7">
    <source>
        <dbReference type="SAM" id="SignalP"/>
    </source>
</evidence>
<keyword evidence="3 5" id="KW-0378">Hydrolase</keyword>
<evidence type="ECO:0000256" key="3">
    <source>
        <dbReference type="ARBA" id="ARBA00022801"/>
    </source>
</evidence>
<dbReference type="PROSITE" id="PS00137">
    <property type="entry name" value="SUBTILASE_HIS"/>
    <property type="match status" value="1"/>
</dbReference>
<keyword evidence="7" id="KW-0732">Signal</keyword>
<dbReference type="InterPro" id="IPR010259">
    <property type="entry name" value="S8pro/Inhibitor_I9"/>
</dbReference>
<keyword evidence="2 5" id="KW-0645">Protease</keyword>
<organism evidence="10 11">
    <name type="scientific">Ogataea polymorpha</name>
    <dbReference type="NCBI Taxonomy" id="460523"/>
    <lineage>
        <taxon>Eukaryota</taxon>
        <taxon>Fungi</taxon>
        <taxon>Dikarya</taxon>
        <taxon>Ascomycota</taxon>
        <taxon>Saccharomycotina</taxon>
        <taxon>Pichiomycetes</taxon>
        <taxon>Pichiales</taxon>
        <taxon>Pichiaceae</taxon>
        <taxon>Ogataea</taxon>
    </lineage>
</organism>
<keyword evidence="4 5" id="KW-0720">Serine protease</keyword>
<protein>
    <recommendedName>
        <fullName evidence="12">Peptidase S8/S53 domain-containing protein</fullName>
    </recommendedName>
</protein>
<dbReference type="PANTHER" id="PTHR43806">
    <property type="entry name" value="PEPTIDASE S8"/>
    <property type="match status" value="1"/>
</dbReference>
<evidence type="ECO:0000313" key="11">
    <source>
        <dbReference type="Proteomes" id="UP000788993"/>
    </source>
</evidence>
<accession>A0A9P8PM01</accession>
<dbReference type="Proteomes" id="UP000788993">
    <property type="component" value="Unassembled WGS sequence"/>
</dbReference>
<evidence type="ECO:0000256" key="1">
    <source>
        <dbReference type="ARBA" id="ARBA00011073"/>
    </source>
</evidence>
<feature type="active site" description="Charge relay system" evidence="5">
    <location>
        <position position="338"/>
    </location>
</feature>
<feature type="signal peptide" evidence="7">
    <location>
        <begin position="1"/>
        <end position="18"/>
    </location>
</feature>
<dbReference type="InterPro" id="IPR023828">
    <property type="entry name" value="Peptidase_S8_Ser-AS"/>
</dbReference>
<evidence type="ECO:0000259" key="9">
    <source>
        <dbReference type="Pfam" id="PF05922"/>
    </source>
</evidence>
<dbReference type="PRINTS" id="PR00723">
    <property type="entry name" value="SUBTILISIN"/>
</dbReference>
<dbReference type="InterPro" id="IPR022398">
    <property type="entry name" value="Peptidase_S8_His-AS"/>
</dbReference>
<dbReference type="InterPro" id="IPR050131">
    <property type="entry name" value="Peptidase_S8_subtilisin-like"/>
</dbReference>
<dbReference type="InterPro" id="IPR000209">
    <property type="entry name" value="Peptidase_S8/S53_dom"/>
</dbReference>
<comment type="caution">
    <text evidence="10">The sequence shown here is derived from an EMBL/GenBank/DDBJ whole genome shotgun (WGS) entry which is preliminary data.</text>
</comment>
<dbReference type="CDD" id="cd04077">
    <property type="entry name" value="Peptidases_S8_PCSK9_ProteinaseK_like"/>
    <property type="match status" value="1"/>
</dbReference>
<dbReference type="SUPFAM" id="SSF52743">
    <property type="entry name" value="Subtilisin-like"/>
    <property type="match status" value="1"/>
</dbReference>
<keyword evidence="11" id="KW-1185">Reference proteome</keyword>
<dbReference type="InterPro" id="IPR015500">
    <property type="entry name" value="Peptidase_S8_subtilisin-rel"/>
</dbReference>
<feature type="active site" description="Charge relay system" evidence="5">
    <location>
        <position position="179"/>
    </location>
</feature>
<dbReference type="InterPro" id="IPR036852">
    <property type="entry name" value="Peptidase_S8/S53_dom_sf"/>
</dbReference>
<dbReference type="FunFam" id="3.40.50.200:FF:000007">
    <property type="entry name" value="Subtilisin-like serine protease"/>
    <property type="match status" value="1"/>
</dbReference>
<sequence length="417" mass="44585">MRFAEFLVVFATLGGGMAAPVESLAGTQRYLVQMKERFTTEKLCALDDKIKSLSHFRDGIDRNFSFGNFEAFSGKFSKEALLRMASNPMVAKIVPDSQVEAVDIEVETNAPSHLVRLSQDNPISPDDTEYFYDSDYLGQNVNAYIIDSGVFVDHPQFEGRAVNGPNFSDDVSNTDFVGHGTHVAGIIGSKHFGVAKKINLISVKVLDRYGQGSLSSVIAGLEYAVKHHREHENTPGLANLSLGAAKSSVLDDAVKAAYESGLVIVVAAGNSNIDACNTSPAGSPYAYTVGAIDDSQDKIASFSNWGKCVNIFSSGVDIKSLSNSKTNLKKIQTLSGTSMASPVAAGLIGVLLSKGVSHDEIVSEMEELSINGAVPRISLLLRPGSPNRIASNGIREYDFDMMRVSNSSATNGTAIRA</sequence>
<dbReference type="EMBL" id="JAEUBD010000526">
    <property type="protein sequence ID" value="KAH3673869.1"/>
    <property type="molecule type" value="Genomic_DNA"/>
</dbReference>
<feature type="chain" id="PRO_5040173165" description="Peptidase S8/S53 domain-containing protein" evidence="7">
    <location>
        <begin position="19"/>
        <end position="417"/>
    </location>
</feature>
<evidence type="ECO:0000259" key="8">
    <source>
        <dbReference type="Pfam" id="PF00082"/>
    </source>
</evidence>
<proteinExistence type="inferred from homology"/>
<dbReference type="AlphaFoldDB" id="A0A9P8PM01"/>
<evidence type="ECO:0000256" key="5">
    <source>
        <dbReference type="PROSITE-ProRule" id="PRU01240"/>
    </source>
</evidence>
<evidence type="ECO:0000313" key="10">
    <source>
        <dbReference type="EMBL" id="KAH3673869.1"/>
    </source>
</evidence>
<dbReference type="Pfam" id="PF05922">
    <property type="entry name" value="Inhibitor_I9"/>
    <property type="match status" value="1"/>
</dbReference>
<feature type="domain" description="Peptidase S8/S53" evidence="8">
    <location>
        <begin position="145"/>
        <end position="354"/>
    </location>
</feature>
<evidence type="ECO:0000256" key="4">
    <source>
        <dbReference type="ARBA" id="ARBA00022825"/>
    </source>
</evidence>
<gene>
    <name evidence="10" type="ORF">OGATHE_001849</name>
</gene>
<evidence type="ECO:0008006" key="12">
    <source>
        <dbReference type="Google" id="ProtNLM"/>
    </source>
</evidence>
<evidence type="ECO:0000256" key="2">
    <source>
        <dbReference type="ARBA" id="ARBA00022670"/>
    </source>
</evidence>
<evidence type="ECO:0000256" key="6">
    <source>
        <dbReference type="RuleBase" id="RU003355"/>
    </source>
</evidence>
<dbReference type="PROSITE" id="PS51892">
    <property type="entry name" value="SUBTILASE"/>
    <property type="match status" value="1"/>
</dbReference>